<dbReference type="Proteomes" id="UP001139125">
    <property type="component" value="Unassembled WGS sequence"/>
</dbReference>
<sequence length="483" mass="52675">MNTPNPEYDAVIVGSGPNGLSAAVRLSQEGLKVLVLEAKPTIGGGTRTQEITEPGFLHDICAAVLPTTAGSPCLNTLNLKEYGLEFIHPEIPYAHPLAKGDAAVCYRSLEKTAESLGADQKNYSRLFSEFADHWDYLSEDIFGTLRIPKHPLLMARFGWYGQFSARHLSNSLFKTRKAKALFAGCAAHSIIPLEKAFSASFGLVLGSSAHSVGWPVAKGGSASVTTALANLFKKQGGEIQTDTEVKSLSDIPSSKTIVFDLTPHQIVDIAGDHLPKTYRNKLRRYQYGPGAFKMDWALSEPVPWLNEECRKAGTLHLGGTFDEIAEGEKAVWEGKHHDKPYVLLSQPSLFDGTRTPEGKHTLWAYCHVPNGSTKDMTQEIESQIERFAPGFKDTIISKHTMTAQGFEQYNPNYVGGDINGGAQFFKQLFGRPVLKWNPYKIPADGMYICSSSTPPGGGVHGMCGYNAAQSVLKNEFGISSDKS</sequence>
<accession>A0A9X2RHP9</accession>
<reference evidence="1" key="1">
    <citation type="submission" date="2022-06" db="EMBL/GenBank/DDBJ databases">
        <title>Gracilimonas sp. CAU 1638 isolated from sea sediment.</title>
        <authorList>
            <person name="Kim W."/>
        </authorList>
    </citation>
    <scope>NUCLEOTIDE SEQUENCE</scope>
    <source>
        <strain evidence="1">CAU 1638</strain>
    </source>
</reference>
<evidence type="ECO:0000313" key="2">
    <source>
        <dbReference type="Proteomes" id="UP001139125"/>
    </source>
</evidence>
<dbReference type="SUPFAM" id="SSF51905">
    <property type="entry name" value="FAD/NAD(P)-binding domain"/>
    <property type="match status" value="1"/>
</dbReference>
<organism evidence="1 2">
    <name type="scientific">Gracilimonas sediminicola</name>
    <dbReference type="NCBI Taxonomy" id="2952158"/>
    <lineage>
        <taxon>Bacteria</taxon>
        <taxon>Pseudomonadati</taxon>
        <taxon>Balneolota</taxon>
        <taxon>Balneolia</taxon>
        <taxon>Balneolales</taxon>
        <taxon>Balneolaceae</taxon>
        <taxon>Gracilimonas</taxon>
    </lineage>
</organism>
<evidence type="ECO:0000313" key="1">
    <source>
        <dbReference type="EMBL" id="MCP9292543.1"/>
    </source>
</evidence>
<name>A0A9X2RHP9_9BACT</name>
<dbReference type="EMBL" id="JANDBC010000003">
    <property type="protein sequence ID" value="MCP9292543.1"/>
    <property type="molecule type" value="Genomic_DNA"/>
</dbReference>
<dbReference type="PANTHER" id="PTHR10668">
    <property type="entry name" value="PHYTOENE DEHYDROGENASE"/>
    <property type="match status" value="1"/>
</dbReference>
<dbReference type="Gene3D" id="3.50.50.60">
    <property type="entry name" value="FAD/NAD(P)-binding domain"/>
    <property type="match status" value="2"/>
</dbReference>
<gene>
    <name evidence="1" type="ORF">NM125_13225</name>
</gene>
<dbReference type="Pfam" id="PF13450">
    <property type="entry name" value="NAD_binding_8"/>
    <property type="match status" value="1"/>
</dbReference>
<protein>
    <submittedName>
        <fullName evidence="1">NAD(P)/FAD-dependent oxidoreductase</fullName>
    </submittedName>
</protein>
<comment type="caution">
    <text evidence="1">The sequence shown here is derived from an EMBL/GenBank/DDBJ whole genome shotgun (WGS) entry which is preliminary data.</text>
</comment>
<dbReference type="InterPro" id="IPR036188">
    <property type="entry name" value="FAD/NAD-bd_sf"/>
</dbReference>
<keyword evidence="2" id="KW-1185">Reference proteome</keyword>
<dbReference type="PRINTS" id="PR00411">
    <property type="entry name" value="PNDRDTASEI"/>
</dbReference>
<proteinExistence type="predicted"/>
<dbReference type="AlphaFoldDB" id="A0A9X2RHP9"/>
<dbReference type="RefSeq" id="WP_255135434.1">
    <property type="nucleotide sequence ID" value="NZ_JANDBC010000003.1"/>
</dbReference>
<dbReference type="PANTHER" id="PTHR10668:SF105">
    <property type="entry name" value="DEHYDROGENASE-RELATED"/>
    <property type="match status" value="1"/>
</dbReference>